<evidence type="ECO:0000256" key="1">
    <source>
        <dbReference type="SAM" id="MobiDB-lite"/>
    </source>
</evidence>
<accession>A0A6M3K5N9</accession>
<dbReference type="InterPro" id="IPR040843">
    <property type="entry name" value="RAMA"/>
</dbReference>
<feature type="region of interest" description="Disordered" evidence="1">
    <location>
        <begin position="67"/>
        <end position="96"/>
    </location>
</feature>
<protein>
    <recommendedName>
        <fullName evidence="2">RAMA domain-containing protein</fullName>
    </recommendedName>
</protein>
<feature type="domain" description="RAMA" evidence="2">
    <location>
        <begin position="106"/>
        <end position="174"/>
    </location>
</feature>
<proteinExistence type="predicted"/>
<reference evidence="3" key="1">
    <citation type="submission" date="2020-03" db="EMBL/GenBank/DDBJ databases">
        <title>The deep terrestrial virosphere.</title>
        <authorList>
            <person name="Holmfeldt K."/>
            <person name="Nilsson E."/>
            <person name="Simone D."/>
            <person name="Lopez-Fernandez M."/>
            <person name="Wu X."/>
            <person name="de Brujin I."/>
            <person name="Lundin D."/>
            <person name="Andersson A."/>
            <person name="Bertilsson S."/>
            <person name="Dopson M."/>
        </authorList>
    </citation>
    <scope>NUCLEOTIDE SEQUENCE</scope>
    <source>
        <strain evidence="3">MM415A01570</strain>
    </source>
</reference>
<organism evidence="3">
    <name type="scientific">viral metagenome</name>
    <dbReference type="NCBI Taxonomy" id="1070528"/>
    <lineage>
        <taxon>unclassified sequences</taxon>
        <taxon>metagenomes</taxon>
        <taxon>organismal metagenomes</taxon>
    </lineage>
</organism>
<feature type="compositionally biased region" description="Basic and acidic residues" evidence="1">
    <location>
        <begin position="67"/>
        <end position="92"/>
    </location>
</feature>
<evidence type="ECO:0000313" key="3">
    <source>
        <dbReference type="EMBL" id="QJA76165.1"/>
    </source>
</evidence>
<sequence>MKKGKINEVAAAAVDINEVLKPDPTLDVAMKDDALKAEIVELLPNIKEGDALKPETWVFLKKLGWKDSKPEQKAEQKPTKLVGKKEEKKTEPKQTALASFSGNIQTSYKGKTLSASVENGIITFDKKKYNSPSLAGSAALIKAGRTGKVTCNGWTFWSYKGEDGSLTKIDMLRKA</sequence>
<name>A0A6M3K5N9_9ZZZZ</name>
<dbReference type="AlphaFoldDB" id="A0A6M3K5N9"/>
<dbReference type="EMBL" id="MT142208">
    <property type="protein sequence ID" value="QJA76165.1"/>
    <property type="molecule type" value="Genomic_DNA"/>
</dbReference>
<gene>
    <name evidence="3" type="ORF">MM415A01570_0012</name>
</gene>
<evidence type="ECO:0000259" key="2">
    <source>
        <dbReference type="Pfam" id="PF18755"/>
    </source>
</evidence>
<dbReference type="Pfam" id="PF18755">
    <property type="entry name" value="RAMA"/>
    <property type="match status" value="1"/>
</dbReference>